<dbReference type="Proteomes" id="UP000215377">
    <property type="component" value="Unassembled WGS sequence"/>
</dbReference>
<keyword evidence="1" id="KW-0732">Signal</keyword>
<dbReference type="SUPFAM" id="SSF159245">
    <property type="entry name" value="AttH-like"/>
    <property type="match status" value="1"/>
</dbReference>
<dbReference type="Gene3D" id="2.40.370.10">
    <property type="entry name" value="AttH-like domain"/>
    <property type="match status" value="2"/>
</dbReference>
<dbReference type="EMBL" id="AQQR01000003">
    <property type="protein sequence ID" value="OWU75036.1"/>
    <property type="molecule type" value="Genomic_DNA"/>
</dbReference>
<evidence type="ECO:0000313" key="3">
    <source>
        <dbReference type="EMBL" id="OWU75036.1"/>
    </source>
</evidence>
<name>A0A225NLW6_9RHOB</name>
<feature type="domain" description="AttH" evidence="2">
    <location>
        <begin position="88"/>
        <end position="251"/>
    </location>
</feature>
<dbReference type="PANTHER" id="PTHR38591">
    <property type="entry name" value="HYDROLASE"/>
    <property type="match status" value="1"/>
</dbReference>
<gene>
    <name evidence="3" type="ORF">ATO3_10905</name>
</gene>
<dbReference type="PANTHER" id="PTHR38591:SF1">
    <property type="entry name" value="BLL1000 PROTEIN"/>
    <property type="match status" value="1"/>
</dbReference>
<accession>A0A225NLW6</accession>
<evidence type="ECO:0000313" key="4">
    <source>
        <dbReference type="Proteomes" id="UP000215377"/>
    </source>
</evidence>
<dbReference type="RefSeq" id="WP_143747261.1">
    <property type="nucleotide sequence ID" value="NZ_AQQR01000003.1"/>
</dbReference>
<dbReference type="OrthoDB" id="9770826at2"/>
<feature type="signal peptide" evidence="1">
    <location>
        <begin position="1"/>
        <end position="38"/>
    </location>
</feature>
<feature type="chain" id="PRO_5013279633" description="AttH domain-containing protein" evidence="1">
    <location>
        <begin position="39"/>
        <end position="390"/>
    </location>
</feature>
<dbReference type="Pfam" id="PF07143">
    <property type="entry name" value="CrtC"/>
    <property type="match status" value="1"/>
</dbReference>
<dbReference type="InterPro" id="IPR023374">
    <property type="entry name" value="AttH-like_dom_sf"/>
</dbReference>
<comment type="caution">
    <text evidence="3">The sequence shown here is derived from an EMBL/GenBank/DDBJ whole genome shotgun (WGS) entry which is preliminary data.</text>
</comment>
<dbReference type="InterPro" id="IPR010791">
    <property type="entry name" value="AttH_dom"/>
</dbReference>
<dbReference type="PROSITE" id="PS51257">
    <property type="entry name" value="PROKAR_LIPOPROTEIN"/>
    <property type="match status" value="1"/>
</dbReference>
<protein>
    <recommendedName>
        <fullName evidence="2">AttH domain-containing protein</fullName>
    </recommendedName>
</protein>
<evidence type="ECO:0000259" key="2">
    <source>
        <dbReference type="Pfam" id="PF07143"/>
    </source>
</evidence>
<evidence type="ECO:0000256" key="1">
    <source>
        <dbReference type="SAM" id="SignalP"/>
    </source>
</evidence>
<sequence>MTRRIPRFTPFRAAMFAIPAAIACLALAVFLQPGPSQGAQEDDMFGAADLQDLLAAFEDEPFARPSGPWSVSLPRDYGAHEAMRGDTWMMALHLEDEAGTRIGMTFGLVRLGLRAQAPGSQASPWALRTLYRGHLSLAEDGAAALEAEERFSRGAGAAGADSPSRKLWLDDWQIDYGGASAQEGLTLSASANGLPVRLHLSPAKAPVAMAGDDGAPVRGFVIPRLNVQGTIGKAEAERRVHGVAWLDRLWGDLPLPGGPLSNQRLILHLDDGTDLTLLRTQRSDGRGLATVEGLAVFPDGEALPLPPDGPGAIDMTATASWTTQDGSATYPVAWQLTGPGLDLTVAPMIENQDPGFALPGWIGAVTVSGRHDGVQVAGMGTLQMTDGSAP</sequence>
<dbReference type="AlphaFoldDB" id="A0A225NLW6"/>
<organism evidence="3 4">
    <name type="scientific">Marinibacterium profundimaris</name>
    <dbReference type="NCBI Taxonomy" id="1679460"/>
    <lineage>
        <taxon>Bacteria</taxon>
        <taxon>Pseudomonadati</taxon>
        <taxon>Pseudomonadota</taxon>
        <taxon>Alphaproteobacteria</taxon>
        <taxon>Rhodobacterales</taxon>
        <taxon>Paracoccaceae</taxon>
        <taxon>Marinibacterium</taxon>
    </lineage>
</organism>
<dbReference type="Pfam" id="PF17186">
    <property type="entry name" value="Lipocalin_9"/>
    <property type="match status" value="1"/>
</dbReference>
<proteinExistence type="predicted"/>
<reference evidence="3 4" key="1">
    <citation type="submission" date="2013-04" db="EMBL/GenBank/DDBJ databases">
        <title>Oceanicola sp. 22II1-22F33 Genome Sequencing.</title>
        <authorList>
            <person name="Lai Q."/>
            <person name="Li G."/>
            <person name="Shao Z."/>
        </authorList>
    </citation>
    <scope>NUCLEOTIDE SEQUENCE [LARGE SCALE GENOMIC DNA]</scope>
    <source>
        <strain evidence="3 4">22II1-22F33</strain>
    </source>
</reference>
<keyword evidence="4" id="KW-1185">Reference proteome</keyword>